<dbReference type="Proteomes" id="UP000076967">
    <property type="component" value="Unassembled WGS sequence"/>
</dbReference>
<evidence type="ECO:0000313" key="3">
    <source>
        <dbReference type="EMBL" id="OAB34310.1"/>
    </source>
</evidence>
<dbReference type="OrthoDB" id="2571553at2"/>
<proteinExistence type="predicted"/>
<evidence type="ECO:0000313" key="4">
    <source>
        <dbReference type="Proteomes" id="UP000076967"/>
    </source>
</evidence>
<name>A0A168DL68_9BACL</name>
<feature type="signal peptide" evidence="1">
    <location>
        <begin position="1"/>
        <end position="23"/>
    </location>
</feature>
<comment type="caution">
    <text evidence="3">The sequence shown here is derived from an EMBL/GenBank/DDBJ whole genome shotgun (WGS) entry which is preliminary data.</text>
</comment>
<sequence length="318" mass="35291">MKRILMSTILVLSLLIGAIPASAAVKENKVVWLGDYGDAAWKGVNLTTVDGKNNVTKRVYKDDAYFPTLVGDWIYFLKQETGSDVIMGQIVKVKTDGSQLSEVTKDNTYSGFSVDGNIIYFGGYDKDYNYEIGSMNLDGTGKKILLPKLSFWSYVVGKGYVFYVDTNSDQSLLYRMKFDGSGKTAISKKSVQPRDGGYSLFENTLFYAEEPGADNKQNWYLLDISGTNKKTFTSKGTISPVGYQNKHFFFEESVVNASKKTIRTLTKINRDGSQKKTITTLAEGDQFIGSLGTTFVYKTTTGKVYQIGQDGKLTKSSK</sequence>
<feature type="chain" id="PRO_5007896295" description="Prolow-density lipoprotein receptor-related protein 1-like beta-propeller domain-containing protein" evidence="1">
    <location>
        <begin position="24"/>
        <end position="318"/>
    </location>
</feature>
<organism evidence="3 4">
    <name type="scientific">Paenibacillus glacialis</name>
    <dbReference type="NCBI Taxonomy" id="494026"/>
    <lineage>
        <taxon>Bacteria</taxon>
        <taxon>Bacillati</taxon>
        <taxon>Bacillota</taxon>
        <taxon>Bacilli</taxon>
        <taxon>Bacillales</taxon>
        <taxon>Paenibacillaceae</taxon>
        <taxon>Paenibacillus</taxon>
    </lineage>
</organism>
<dbReference type="AlphaFoldDB" id="A0A168DL68"/>
<dbReference type="RefSeq" id="WP_068537438.1">
    <property type="nucleotide sequence ID" value="NZ_LVJH01000069.1"/>
</dbReference>
<gene>
    <name evidence="3" type="ORF">PGLA_22775</name>
</gene>
<dbReference type="Gene3D" id="2.120.10.30">
    <property type="entry name" value="TolB, C-terminal domain"/>
    <property type="match status" value="1"/>
</dbReference>
<feature type="domain" description="Prolow-density lipoprotein receptor-related protein 1-like beta-propeller" evidence="2">
    <location>
        <begin position="45"/>
        <end position="253"/>
    </location>
</feature>
<dbReference type="InterPro" id="IPR032485">
    <property type="entry name" value="LRP1-like_beta_prop"/>
</dbReference>
<dbReference type="InterPro" id="IPR011042">
    <property type="entry name" value="6-blade_b-propeller_TolB-like"/>
</dbReference>
<protein>
    <recommendedName>
        <fullName evidence="2">Prolow-density lipoprotein receptor-related protein 1-like beta-propeller domain-containing protein</fullName>
    </recommendedName>
</protein>
<dbReference type="Pfam" id="PF16472">
    <property type="entry name" value="DUF5050"/>
    <property type="match status" value="1"/>
</dbReference>
<accession>A0A168DL68</accession>
<keyword evidence="1" id="KW-0732">Signal</keyword>
<keyword evidence="4" id="KW-1185">Reference proteome</keyword>
<dbReference type="STRING" id="494026.PGLA_22775"/>
<dbReference type="SUPFAM" id="SSF69304">
    <property type="entry name" value="Tricorn protease N-terminal domain"/>
    <property type="match status" value="1"/>
</dbReference>
<evidence type="ECO:0000256" key="1">
    <source>
        <dbReference type="SAM" id="SignalP"/>
    </source>
</evidence>
<dbReference type="EMBL" id="LVJH01000069">
    <property type="protein sequence ID" value="OAB34310.1"/>
    <property type="molecule type" value="Genomic_DNA"/>
</dbReference>
<reference evidence="3 4" key="1">
    <citation type="submission" date="2016-03" db="EMBL/GenBank/DDBJ databases">
        <title>Draft genome sequence of Paenibacillus glacialis DSM 22343.</title>
        <authorList>
            <person name="Shin S.-K."/>
            <person name="Yi H."/>
        </authorList>
    </citation>
    <scope>NUCLEOTIDE SEQUENCE [LARGE SCALE GENOMIC DNA]</scope>
    <source>
        <strain evidence="3 4">DSM 22343</strain>
    </source>
</reference>
<evidence type="ECO:0000259" key="2">
    <source>
        <dbReference type="Pfam" id="PF16472"/>
    </source>
</evidence>